<sequence>VPVKKEWTAADIMGMPIIPVFTNPDHIPPILKSRLGYEIDPDDVQTNVHELYVLALKKCKVYYKFEEYL</sequence>
<gene>
    <name evidence="1" type="ORF">S01H4_42191</name>
</gene>
<organism evidence="1">
    <name type="scientific">marine sediment metagenome</name>
    <dbReference type="NCBI Taxonomy" id="412755"/>
    <lineage>
        <taxon>unclassified sequences</taxon>
        <taxon>metagenomes</taxon>
        <taxon>ecological metagenomes</taxon>
    </lineage>
</organism>
<comment type="caution">
    <text evidence="1">The sequence shown here is derived from an EMBL/GenBank/DDBJ whole genome shotgun (WGS) entry which is preliminary data.</text>
</comment>
<proteinExistence type="predicted"/>
<dbReference type="EMBL" id="BART01023150">
    <property type="protein sequence ID" value="GAH04365.1"/>
    <property type="molecule type" value="Genomic_DNA"/>
</dbReference>
<evidence type="ECO:0000313" key="1">
    <source>
        <dbReference type="EMBL" id="GAH04365.1"/>
    </source>
</evidence>
<feature type="non-terminal residue" evidence="1">
    <location>
        <position position="1"/>
    </location>
</feature>
<name>X1D7V3_9ZZZZ</name>
<reference evidence="1" key="1">
    <citation type="journal article" date="2014" name="Front. Microbiol.">
        <title>High frequency of phylogenetically diverse reductive dehalogenase-homologous genes in deep subseafloor sedimentary metagenomes.</title>
        <authorList>
            <person name="Kawai M."/>
            <person name="Futagami T."/>
            <person name="Toyoda A."/>
            <person name="Takaki Y."/>
            <person name="Nishi S."/>
            <person name="Hori S."/>
            <person name="Arai W."/>
            <person name="Tsubouchi T."/>
            <person name="Morono Y."/>
            <person name="Uchiyama I."/>
            <person name="Ito T."/>
            <person name="Fujiyama A."/>
            <person name="Inagaki F."/>
            <person name="Takami H."/>
        </authorList>
    </citation>
    <scope>NUCLEOTIDE SEQUENCE</scope>
    <source>
        <strain evidence="1">Expedition CK06-06</strain>
    </source>
</reference>
<protein>
    <submittedName>
        <fullName evidence="1">Uncharacterized protein</fullName>
    </submittedName>
</protein>
<accession>X1D7V3</accession>
<dbReference type="AlphaFoldDB" id="X1D7V3"/>